<keyword evidence="3" id="KW-1185">Reference proteome</keyword>
<evidence type="ECO:0000313" key="2">
    <source>
        <dbReference type="EMBL" id="TSD65770.1"/>
    </source>
</evidence>
<name>A0A554SHE8_9ACTN</name>
<dbReference type="EMBL" id="VLNT01000002">
    <property type="protein sequence ID" value="TSD65770.1"/>
    <property type="molecule type" value="Genomic_DNA"/>
</dbReference>
<dbReference type="Pfam" id="PF13794">
    <property type="entry name" value="MiaE_2"/>
    <property type="match status" value="1"/>
</dbReference>
<organism evidence="2 3">
    <name type="scientific">Aeromicrobium piscarium</name>
    <dbReference type="NCBI Taxonomy" id="2590901"/>
    <lineage>
        <taxon>Bacteria</taxon>
        <taxon>Bacillati</taxon>
        <taxon>Actinomycetota</taxon>
        <taxon>Actinomycetes</taxon>
        <taxon>Propionibacteriales</taxon>
        <taxon>Nocardioidaceae</taxon>
        <taxon>Aeromicrobium</taxon>
    </lineage>
</organism>
<proteinExistence type="predicted"/>
<evidence type="ECO:0000259" key="1">
    <source>
        <dbReference type="Pfam" id="PF13794"/>
    </source>
</evidence>
<feature type="domain" description="Ferritin-like" evidence="1">
    <location>
        <begin position="13"/>
        <end position="195"/>
    </location>
</feature>
<reference evidence="2 3" key="1">
    <citation type="submission" date="2019-07" db="EMBL/GenBank/DDBJ databases">
        <authorList>
            <person name="Zhao L.H."/>
        </authorList>
    </citation>
    <scope>NUCLEOTIDE SEQUENCE [LARGE SCALE GENOMIC DNA]</scope>
    <source>
        <strain evidence="2 3">Co35</strain>
    </source>
</reference>
<dbReference type="CDD" id="cd00657">
    <property type="entry name" value="Ferritin_like"/>
    <property type="match status" value="1"/>
</dbReference>
<dbReference type="RefSeq" id="WP_143912019.1">
    <property type="nucleotide sequence ID" value="NZ_VLNT01000002.1"/>
</dbReference>
<sequence>MTAAVPNAFDDPAYRQGVVELLGLLAYGEISAWERLAEDAKMAPTLAQEAEVAAMASAEWEHFAQLRDRLFALGEDPYAAMLPFQPIFQRFHARTQPEDFLEGLLKAYVGDGLAADFYREIAAFLDAETRELVLDTLSGTGHSEFVVDVIRDAIAEEPRVGGKLALWGRRFMGEALSQAQTVVAERDALTAVLVGNADRPGAVMDLTVIGRMLTRLTEAHTERMDKLGLAA</sequence>
<dbReference type="OrthoDB" id="3728083at2"/>
<dbReference type="InterPro" id="IPR012347">
    <property type="entry name" value="Ferritin-like"/>
</dbReference>
<dbReference type="AlphaFoldDB" id="A0A554SHE8"/>
<protein>
    <submittedName>
        <fullName evidence="2">Hydroxylase</fullName>
    </submittedName>
</protein>
<accession>A0A554SHE8</accession>
<comment type="caution">
    <text evidence="2">The sequence shown here is derived from an EMBL/GenBank/DDBJ whole genome shotgun (WGS) entry which is preliminary data.</text>
</comment>
<evidence type="ECO:0000313" key="3">
    <source>
        <dbReference type="Proteomes" id="UP000316988"/>
    </source>
</evidence>
<dbReference type="Proteomes" id="UP000316988">
    <property type="component" value="Unassembled WGS sequence"/>
</dbReference>
<dbReference type="Gene3D" id="1.20.1260.10">
    <property type="match status" value="1"/>
</dbReference>
<gene>
    <name evidence="2" type="ORF">FNM00_04955</name>
</gene>
<dbReference type="SUPFAM" id="SSF47240">
    <property type="entry name" value="Ferritin-like"/>
    <property type="match status" value="1"/>
</dbReference>
<dbReference type="InterPro" id="IPR009078">
    <property type="entry name" value="Ferritin-like_SF"/>
</dbReference>
<dbReference type="InterPro" id="IPR059125">
    <property type="entry name" value="Ferritin_actino"/>
</dbReference>